<dbReference type="PATRIC" id="fig|37916.4.peg.4799"/>
<dbReference type="STRING" id="37916.MCHLDSM_04793"/>
<sequence length="692" mass="77387">MRAKEGTFRDLMTQDRQFQVPLYQRHYRWKTGQQEDLWQDIAEQYRALADGSAIPKHFIGSIVAVEKDADPLHDFREFRVVDGQQRLTTLSVALAALRDVAALDDPDQFDRLNKKYLINDTEPKGSAKWARLVPGDEDAAPYWTVLTDPLNVSGHSAIVNAYRFFHRKISALREAGELAPERLATTIGDRLALVFVTVSEGERPHKIFESINATGVGLTQSDLLRNYLFMALGPRSNTVYTQHWRPLEKALGVEGLEGLVRDDLQSTGEFIKQGDVYRAARGRLEPSAADLDFLEDHVKRLARRGAYYSLFLQPADPSSTASDLGLSKKALRHLAFLRSWGAGTTYPLLLHIYSEKDAGRVASGQAESCLEAIESFIVRRYVVDVPTNVLNRLFIAVIGNLPPGEPIDVALRRELSRDKRWPDDDRVRDGIATVHYYSNGRPHQQRLVLQRLESHLRAEVDLDFDSAKLSIEHVMPQTLSDGWKKQLTDAGHDPREVFERLGHTLGNLTLTAWNSKLSNQLFERKQEILQDSDLKLNEQLAAATQWGVDEIQKRSQVLADAAIELWSAPVPGVVTARSGFDWTRVDEAVSALPAGSWTSYGDLAELAGTAAQPTANHIAHDPAVTNAYRVLSSDGSISFKFQWHDPADIRDPMEILIGEGIEFDDNDKASQAQRLGPPELEALLDNVPGEVQ</sequence>
<dbReference type="GO" id="GO:0006281">
    <property type="term" value="P:DNA repair"/>
    <property type="evidence" value="ECO:0007669"/>
    <property type="project" value="InterPro"/>
</dbReference>
<keyword evidence="6" id="KW-0808">Transferase</keyword>
<proteinExistence type="predicted"/>
<name>A0A0J6VFX3_9MYCO</name>
<feature type="domain" description="Methylated-DNA-[protein]-cysteine S-methyltransferase DNA binding" evidence="3">
    <location>
        <begin position="584"/>
        <end position="642"/>
    </location>
</feature>
<dbReference type="PANTHER" id="PTHR35149:SF2">
    <property type="entry name" value="DUF262 DOMAIN-CONTAINING PROTEIN"/>
    <property type="match status" value="1"/>
</dbReference>
<dbReference type="RefSeq" id="WP_053083061.1">
    <property type="nucleotide sequence ID" value="NZ_JYNL01000064.1"/>
</dbReference>
<evidence type="ECO:0000313" key="7">
    <source>
        <dbReference type="Proteomes" id="UP000036513"/>
    </source>
</evidence>
<keyword evidence="1" id="KW-0227">DNA damage</keyword>
<dbReference type="Pfam" id="PF07510">
    <property type="entry name" value="GmrSD_C"/>
    <property type="match status" value="1"/>
</dbReference>
<dbReference type="PANTHER" id="PTHR35149">
    <property type="entry name" value="SLL5132 PROTEIN"/>
    <property type="match status" value="1"/>
</dbReference>
<dbReference type="InterPro" id="IPR036388">
    <property type="entry name" value="WH-like_DNA-bd_sf"/>
</dbReference>
<dbReference type="GO" id="GO:0032259">
    <property type="term" value="P:methylation"/>
    <property type="evidence" value="ECO:0007669"/>
    <property type="project" value="UniProtKB-KW"/>
</dbReference>
<evidence type="ECO:0000259" key="5">
    <source>
        <dbReference type="Pfam" id="PF07510"/>
    </source>
</evidence>
<dbReference type="Proteomes" id="UP000036513">
    <property type="component" value="Unassembled WGS sequence"/>
</dbReference>
<evidence type="ECO:0000256" key="2">
    <source>
        <dbReference type="SAM" id="MobiDB-lite"/>
    </source>
</evidence>
<dbReference type="SUPFAM" id="SSF46767">
    <property type="entry name" value="Methylated DNA-protein cysteine methyltransferase, C-terminal domain"/>
    <property type="match status" value="1"/>
</dbReference>
<dbReference type="InterPro" id="IPR004919">
    <property type="entry name" value="GmrSD_N"/>
</dbReference>
<evidence type="ECO:0000259" key="4">
    <source>
        <dbReference type="Pfam" id="PF03235"/>
    </source>
</evidence>
<dbReference type="AlphaFoldDB" id="A0A0J6VFX3"/>
<organism evidence="6 7">
    <name type="scientific">Mycolicibacterium chlorophenolicum</name>
    <dbReference type="NCBI Taxonomy" id="37916"/>
    <lineage>
        <taxon>Bacteria</taxon>
        <taxon>Bacillati</taxon>
        <taxon>Actinomycetota</taxon>
        <taxon>Actinomycetes</taxon>
        <taxon>Mycobacteriales</taxon>
        <taxon>Mycobacteriaceae</taxon>
        <taxon>Mycolicibacterium</taxon>
    </lineage>
</organism>
<dbReference type="InterPro" id="IPR011089">
    <property type="entry name" value="GmrSD_C"/>
</dbReference>
<evidence type="ECO:0000313" key="6">
    <source>
        <dbReference type="EMBL" id="KMO69910.1"/>
    </source>
</evidence>
<evidence type="ECO:0000256" key="1">
    <source>
        <dbReference type="ARBA" id="ARBA00022763"/>
    </source>
</evidence>
<dbReference type="GO" id="GO:0008168">
    <property type="term" value="F:methyltransferase activity"/>
    <property type="evidence" value="ECO:0007669"/>
    <property type="project" value="UniProtKB-KW"/>
</dbReference>
<dbReference type="Pfam" id="PF03235">
    <property type="entry name" value="GmrSD_N"/>
    <property type="match status" value="1"/>
</dbReference>
<dbReference type="EMBL" id="JYNL01000064">
    <property type="protein sequence ID" value="KMO69910.1"/>
    <property type="molecule type" value="Genomic_DNA"/>
</dbReference>
<feature type="domain" description="GmrSD restriction endonucleases C-terminal" evidence="5">
    <location>
        <begin position="421"/>
        <end position="560"/>
    </location>
</feature>
<dbReference type="Pfam" id="PF01035">
    <property type="entry name" value="DNA_binding_1"/>
    <property type="match status" value="1"/>
</dbReference>
<protein>
    <submittedName>
        <fullName evidence="6">6-O-methylguanine DNA methyltransferase, DNA binding domain</fullName>
    </submittedName>
</protein>
<gene>
    <name evidence="6" type="ORF">MCHLDSM_04793</name>
</gene>
<accession>A0A0J6VFX3</accession>
<dbReference type="InterPro" id="IPR036217">
    <property type="entry name" value="MethylDNA_cys_MeTrfase_DNAb"/>
</dbReference>
<comment type="caution">
    <text evidence="6">The sequence shown here is derived from an EMBL/GenBank/DDBJ whole genome shotgun (WGS) entry which is preliminary data.</text>
</comment>
<feature type="region of interest" description="Disordered" evidence="2">
    <location>
        <begin position="667"/>
        <end position="692"/>
    </location>
</feature>
<dbReference type="InterPro" id="IPR014048">
    <property type="entry name" value="MethylDNA_cys_MeTrfase_DNA-bd"/>
</dbReference>
<dbReference type="Gene3D" id="1.10.10.10">
    <property type="entry name" value="Winged helix-like DNA-binding domain superfamily/Winged helix DNA-binding domain"/>
    <property type="match status" value="1"/>
</dbReference>
<evidence type="ECO:0000259" key="3">
    <source>
        <dbReference type="Pfam" id="PF01035"/>
    </source>
</evidence>
<keyword evidence="6" id="KW-0489">Methyltransferase</keyword>
<reference evidence="6 7" key="1">
    <citation type="journal article" date="2015" name="Genome Biol. Evol.">
        <title>Characterization of Three Mycobacterium spp. with Potential Use in Bioremediation by Genome Sequencing and Comparative Genomics.</title>
        <authorList>
            <person name="Das S."/>
            <person name="Pettersson B.M."/>
            <person name="Behra P.R."/>
            <person name="Ramesh M."/>
            <person name="Dasgupta S."/>
            <person name="Bhattacharya A."/>
            <person name="Kirsebom L.A."/>
        </authorList>
    </citation>
    <scope>NUCLEOTIDE SEQUENCE [LARGE SCALE GENOMIC DNA]</scope>
    <source>
        <strain evidence="6 7">DSM 43826</strain>
    </source>
</reference>
<keyword evidence="7" id="KW-1185">Reference proteome</keyword>
<feature type="domain" description="GmrSD restriction endonucleases N-terminal" evidence="4">
    <location>
        <begin position="10"/>
        <end position="229"/>
    </location>
</feature>